<organism evidence="9 10">
    <name type="scientific">Oceanobacillus longus</name>
    <dbReference type="NCBI Taxonomy" id="930120"/>
    <lineage>
        <taxon>Bacteria</taxon>
        <taxon>Bacillati</taxon>
        <taxon>Bacillota</taxon>
        <taxon>Bacilli</taxon>
        <taxon>Bacillales</taxon>
        <taxon>Bacillaceae</taxon>
        <taxon>Oceanobacillus</taxon>
    </lineage>
</organism>
<evidence type="ECO:0000256" key="4">
    <source>
        <dbReference type="ARBA" id="ARBA00022475"/>
    </source>
</evidence>
<feature type="transmembrane region" description="Helical" evidence="8">
    <location>
        <begin position="229"/>
        <end position="250"/>
    </location>
</feature>
<dbReference type="EMBL" id="JBHSAO010000001">
    <property type="protein sequence ID" value="MFC4023235.1"/>
    <property type="molecule type" value="Genomic_DNA"/>
</dbReference>
<feature type="transmembrane region" description="Helical" evidence="8">
    <location>
        <begin position="190"/>
        <end position="209"/>
    </location>
</feature>
<evidence type="ECO:0000256" key="2">
    <source>
        <dbReference type="ARBA" id="ARBA00005658"/>
    </source>
</evidence>
<keyword evidence="4" id="KW-1003">Cell membrane</keyword>
<sequence>MKYISEKLKAHTVFIISTILILGIVIWGLISPELMNETTTMLMNKMTQNLGWFYVLATILFISFCIYLGLGPYRHMKLGEKDSKPEYSYFAWIGMLFAAGMGVGLVFWGVGEPLSHFADPPAGIEAETQEAAEKGLVLSVFHWGIQPWAIYAIVALGIAFAKFRKNLPGLISSSFYPLIGDNIHKWPGKLINIIAIVSTTVGIATSFGLSTMQVGSGLSEVFGLPNNMWMQLIIVGSVTIIFLISVVSGLDKGMKYLSISNLGLAGILLLIVFIVGPTVFLIEHIFKTIGQYGGSFFELSFNTTPYNGENEWMSTWTLFYWAWIISWSPFVGTFIARVSKGRKLGEFMLGVLIVPTLVTILWFVVFGGTGLHMELTGQADFASEINETPEIGLFQVLEKLPLGLFLSIASLILIGIFFITSANSATYVLGVFSSSGNLNPGNKILVTWGLLISSIATVLLLSGGLDGLQAIATITALPFGVIMILMMIAITRSLRKEGEDKNKVEKEQEDW</sequence>
<feature type="transmembrane region" description="Helical" evidence="8">
    <location>
        <begin position="347"/>
        <end position="365"/>
    </location>
</feature>
<protein>
    <submittedName>
        <fullName evidence="9">BCCT family transporter</fullName>
    </submittedName>
</protein>
<accession>A0ABV8GU60</accession>
<evidence type="ECO:0000256" key="1">
    <source>
        <dbReference type="ARBA" id="ARBA00004651"/>
    </source>
</evidence>
<evidence type="ECO:0000256" key="7">
    <source>
        <dbReference type="ARBA" id="ARBA00023136"/>
    </source>
</evidence>
<keyword evidence="10" id="KW-1185">Reference proteome</keyword>
<dbReference type="RefSeq" id="WP_379495706.1">
    <property type="nucleotide sequence ID" value="NZ_JBHSAO010000001.1"/>
</dbReference>
<dbReference type="PANTHER" id="PTHR30047:SF7">
    <property type="entry name" value="HIGH-AFFINITY CHOLINE TRANSPORT PROTEIN"/>
    <property type="match status" value="1"/>
</dbReference>
<name>A0ABV8GU60_9BACI</name>
<dbReference type="Proteomes" id="UP001595772">
    <property type="component" value="Unassembled WGS sequence"/>
</dbReference>
<keyword evidence="7 8" id="KW-0472">Membrane</keyword>
<feature type="transmembrane region" description="Helical" evidence="8">
    <location>
        <begin position="90"/>
        <end position="110"/>
    </location>
</feature>
<evidence type="ECO:0000256" key="3">
    <source>
        <dbReference type="ARBA" id="ARBA00022448"/>
    </source>
</evidence>
<feature type="transmembrane region" description="Helical" evidence="8">
    <location>
        <begin position="145"/>
        <end position="163"/>
    </location>
</feature>
<comment type="subcellular location">
    <subcellularLocation>
        <location evidence="1">Cell membrane</location>
        <topology evidence="1">Multi-pass membrane protein</topology>
    </subcellularLocation>
</comment>
<keyword evidence="5 8" id="KW-0812">Transmembrane</keyword>
<feature type="transmembrane region" description="Helical" evidence="8">
    <location>
        <begin position="12"/>
        <end position="30"/>
    </location>
</feature>
<evidence type="ECO:0000256" key="5">
    <source>
        <dbReference type="ARBA" id="ARBA00022692"/>
    </source>
</evidence>
<comment type="caution">
    <text evidence="9">The sequence shown here is derived from an EMBL/GenBank/DDBJ whole genome shotgun (WGS) entry which is preliminary data.</text>
</comment>
<proteinExistence type="inferred from homology"/>
<dbReference type="NCBIfam" id="TIGR00842">
    <property type="entry name" value="bcct"/>
    <property type="match status" value="1"/>
</dbReference>
<keyword evidence="3" id="KW-0813">Transport</keyword>
<dbReference type="Pfam" id="PF02028">
    <property type="entry name" value="BCCT"/>
    <property type="match status" value="1"/>
</dbReference>
<dbReference type="PANTHER" id="PTHR30047">
    <property type="entry name" value="HIGH-AFFINITY CHOLINE TRANSPORT PROTEIN-RELATED"/>
    <property type="match status" value="1"/>
</dbReference>
<dbReference type="InterPro" id="IPR000060">
    <property type="entry name" value="BCCT_transptr"/>
</dbReference>
<evidence type="ECO:0000313" key="9">
    <source>
        <dbReference type="EMBL" id="MFC4023235.1"/>
    </source>
</evidence>
<feature type="transmembrane region" description="Helical" evidence="8">
    <location>
        <begin position="318"/>
        <end position="335"/>
    </location>
</feature>
<evidence type="ECO:0000313" key="10">
    <source>
        <dbReference type="Proteomes" id="UP001595772"/>
    </source>
</evidence>
<reference evidence="10" key="1">
    <citation type="journal article" date="2019" name="Int. J. Syst. Evol. Microbiol.">
        <title>The Global Catalogue of Microorganisms (GCM) 10K type strain sequencing project: providing services to taxonomists for standard genome sequencing and annotation.</title>
        <authorList>
            <consortium name="The Broad Institute Genomics Platform"/>
            <consortium name="The Broad Institute Genome Sequencing Center for Infectious Disease"/>
            <person name="Wu L."/>
            <person name="Ma J."/>
        </authorList>
    </citation>
    <scope>NUCLEOTIDE SEQUENCE [LARGE SCALE GENOMIC DNA]</scope>
    <source>
        <strain evidence="10">IBRC-M 10703</strain>
    </source>
</reference>
<gene>
    <name evidence="9" type="ORF">ACFOUV_05295</name>
</gene>
<feature type="transmembrane region" description="Helical" evidence="8">
    <location>
        <begin position="50"/>
        <end position="70"/>
    </location>
</feature>
<feature type="transmembrane region" description="Helical" evidence="8">
    <location>
        <begin position="262"/>
        <end position="282"/>
    </location>
</feature>
<comment type="similarity">
    <text evidence="2">Belongs to the BCCT transporter (TC 2.A.15) family.</text>
</comment>
<feature type="transmembrane region" description="Helical" evidence="8">
    <location>
        <begin position="471"/>
        <end position="491"/>
    </location>
</feature>
<keyword evidence="6 8" id="KW-1133">Transmembrane helix</keyword>
<feature type="transmembrane region" description="Helical" evidence="8">
    <location>
        <begin position="404"/>
        <end position="432"/>
    </location>
</feature>
<feature type="transmembrane region" description="Helical" evidence="8">
    <location>
        <begin position="444"/>
        <end position="465"/>
    </location>
</feature>
<evidence type="ECO:0000256" key="6">
    <source>
        <dbReference type="ARBA" id="ARBA00022989"/>
    </source>
</evidence>
<evidence type="ECO:0000256" key="8">
    <source>
        <dbReference type="SAM" id="Phobius"/>
    </source>
</evidence>